<dbReference type="EMBL" id="SPLM01000108">
    <property type="protein sequence ID" value="TMW60667.1"/>
    <property type="molecule type" value="Genomic_DNA"/>
</dbReference>
<evidence type="ECO:0000313" key="2">
    <source>
        <dbReference type="Proteomes" id="UP000794436"/>
    </source>
</evidence>
<keyword evidence="2" id="KW-1185">Reference proteome</keyword>
<sequence>MSMLGKRTHAESTMDAEMKHVDDVQEASTTDCFLTTMEERMVDCDVTAFLAKKTLPHPADMPLQYSYSGDTFYVRACYPVDYDKIMDCFQEEDVSGLTLTGSTGVGTSVFMAYFFLRYTLEHPKATIVMTAFAANSNIAEAAVWKDGSGVSAQLLEMRVKKLKEFEQWRMNAALHGVFDVTPRRTNGTLALEQDE</sequence>
<dbReference type="Proteomes" id="UP000794436">
    <property type="component" value="Unassembled WGS sequence"/>
</dbReference>
<accession>A0A8K1CCF1</accession>
<proteinExistence type="predicted"/>
<protein>
    <submittedName>
        <fullName evidence="1">Uncharacterized protein</fullName>
    </submittedName>
</protein>
<dbReference type="OrthoDB" id="19861at2759"/>
<dbReference type="AlphaFoldDB" id="A0A8K1CCF1"/>
<evidence type="ECO:0000313" key="1">
    <source>
        <dbReference type="EMBL" id="TMW60667.1"/>
    </source>
</evidence>
<organism evidence="1 2">
    <name type="scientific">Pythium oligandrum</name>
    <name type="common">Mycoparasitic fungus</name>
    <dbReference type="NCBI Taxonomy" id="41045"/>
    <lineage>
        <taxon>Eukaryota</taxon>
        <taxon>Sar</taxon>
        <taxon>Stramenopiles</taxon>
        <taxon>Oomycota</taxon>
        <taxon>Peronosporomycetes</taxon>
        <taxon>Pythiales</taxon>
        <taxon>Pythiaceae</taxon>
        <taxon>Pythium</taxon>
    </lineage>
</organism>
<name>A0A8K1CCF1_PYTOL</name>
<gene>
    <name evidence="1" type="ORF">Poli38472_000709</name>
</gene>
<comment type="caution">
    <text evidence="1">The sequence shown here is derived from an EMBL/GenBank/DDBJ whole genome shotgun (WGS) entry which is preliminary data.</text>
</comment>
<reference evidence="1" key="1">
    <citation type="submission" date="2019-03" db="EMBL/GenBank/DDBJ databases">
        <title>Long read genome sequence of the mycoparasitic Pythium oligandrum ATCC 38472 isolated from sugarbeet rhizosphere.</title>
        <authorList>
            <person name="Gaulin E."/>
        </authorList>
    </citation>
    <scope>NUCLEOTIDE SEQUENCE</scope>
    <source>
        <strain evidence="1">ATCC 38472_TT</strain>
    </source>
</reference>